<keyword evidence="2" id="KW-0813">Transport</keyword>
<accession>A0ABR5RE18</accession>
<keyword evidence="4 6" id="KW-1133">Transmembrane helix</keyword>
<evidence type="ECO:0000256" key="4">
    <source>
        <dbReference type="ARBA" id="ARBA00022989"/>
    </source>
</evidence>
<dbReference type="PRINTS" id="PR00173">
    <property type="entry name" value="EDTRNSPORT"/>
</dbReference>
<feature type="transmembrane region" description="Helical" evidence="6">
    <location>
        <begin position="38"/>
        <end position="62"/>
    </location>
</feature>
<proteinExistence type="predicted"/>
<sequence length="481" mass="52443">MNVLKKLYVQVLLGVLFGVLLGYMSPDFSVHLKFLSDAFIKIIKMLISPIIFLTLVSGIAAMNDMRQIGRLAGVSLFFFMITTTIALMLGLGAADYFKPGVGLNIDPASLNIDEASSYLGSAHKATNMTELLMNIIPRTFTSAFVDGEMLQVIFISILFSIGLILTGSTGKYIVESMDVIARVFFKMIHLVMYMAPVATFAAMAFSVGKFGIAPLINLIGLLACYYLTSIVFILVVLGTILHWYCKINIGHLVRYLKDELVIVWATASSETVLPSLMQKLENLGCDKSVVGLVLPLGYSFNLAGTAIYLTLAAMFIAQATNTELTVWQELALLGVMVISSKGAAGVSGSGFIVLASSLATIGHIPAAGVVLVLGIDKFMNEGRSIINMIGNAIATIIISTWQHSFDYEQAQSLLQKGNESESQTVYLSESSLCMTKKTCHAARRRATMYPNNPIPKSSQWGLFCSIRYMFHNTNLNYPSTR</sequence>
<feature type="transmembrane region" description="Helical" evidence="6">
    <location>
        <begin position="7"/>
        <end position="26"/>
    </location>
</feature>
<dbReference type="NCBIfam" id="NF002461">
    <property type="entry name" value="PRK01663.1"/>
    <property type="match status" value="1"/>
</dbReference>
<dbReference type="RefSeq" id="WP_082650301.1">
    <property type="nucleotide sequence ID" value="NZ_LNYN01000014.1"/>
</dbReference>
<keyword evidence="5 6" id="KW-0472">Membrane</keyword>
<dbReference type="Gene3D" id="1.10.3860.10">
    <property type="entry name" value="Sodium:dicarboxylate symporter"/>
    <property type="match status" value="1"/>
</dbReference>
<keyword evidence="3 6" id="KW-0812">Transmembrane</keyword>
<evidence type="ECO:0000256" key="6">
    <source>
        <dbReference type="SAM" id="Phobius"/>
    </source>
</evidence>
<comment type="subcellular location">
    <subcellularLocation>
        <location evidence="1">Membrane</location>
        <topology evidence="1">Multi-pass membrane protein</topology>
    </subcellularLocation>
</comment>
<feature type="transmembrane region" description="Helical" evidence="6">
    <location>
        <begin position="149"/>
        <end position="169"/>
    </location>
</feature>
<gene>
    <name evidence="7" type="primary">dctA</name>
    <name evidence="7" type="ORF">Lmor_0698</name>
</gene>
<feature type="transmembrane region" description="Helical" evidence="6">
    <location>
        <begin position="218"/>
        <end position="244"/>
    </location>
</feature>
<dbReference type="EMBL" id="LNYN01000014">
    <property type="protein sequence ID" value="KTD35251.1"/>
    <property type="molecule type" value="Genomic_DNA"/>
</dbReference>
<comment type="caution">
    <text evidence="7">The sequence shown here is derived from an EMBL/GenBank/DDBJ whole genome shotgun (WGS) entry which is preliminary data.</text>
</comment>
<dbReference type="InterPro" id="IPR001991">
    <property type="entry name" value="Na-dicarboxylate_symporter"/>
</dbReference>
<evidence type="ECO:0000256" key="2">
    <source>
        <dbReference type="ARBA" id="ARBA00022448"/>
    </source>
</evidence>
<dbReference type="InterPro" id="IPR036458">
    <property type="entry name" value="Na:dicarbo_symporter_sf"/>
</dbReference>
<dbReference type="PANTHER" id="PTHR42865:SF1">
    <property type="entry name" value="AEROBIC C4-DICARBOXYLATE TRANSPORT PROTEIN"/>
    <property type="match status" value="1"/>
</dbReference>
<name>A0ABR5RE18_9GAMM</name>
<reference evidence="7 8" key="1">
    <citation type="submission" date="2015-11" db="EMBL/GenBank/DDBJ databases">
        <title>Genomic analysis of 38 Legionella species identifies large and diverse effector repertoires.</title>
        <authorList>
            <person name="Burstein D."/>
            <person name="Amaro F."/>
            <person name="Zusman T."/>
            <person name="Lifshitz Z."/>
            <person name="Cohen O."/>
            <person name="Gilbert J.A."/>
            <person name="Pupko T."/>
            <person name="Shuman H.A."/>
            <person name="Segal G."/>
        </authorList>
    </citation>
    <scope>NUCLEOTIDE SEQUENCE [LARGE SCALE GENOMIC DNA]</scope>
    <source>
        <strain evidence="7 8">ATCC 43877</strain>
    </source>
</reference>
<evidence type="ECO:0000313" key="8">
    <source>
        <dbReference type="Proteomes" id="UP000054985"/>
    </source>
</evidence>
<evidence type="ECO:0000256" key="5">
    <source>
        <dbReference type="ARBA" id="ARBA00023136"/>
    </source>
</evidence>
<evidence type="ECO:0000256" key="3">
    <source>
        <dbReference type="ARBA" id="ARBA00022692"/>
    </source>
</evidence>
<dbReference type="Proteomes" id="UP000054985">
    <property type="component" value="Unassembled WGS sequence"/>
</dbReference>
<organism evidence="7 8">
    <name type="scientific">Legionella moravica</name>
    <dbReference type="NCBI Taxonomy" id="39962"/>
    <lineage>
        <taxon>Bacteria</taxon>
        <taxon>Pseudomonadati</taxon>
        <taxon>Pseudomonadota</taxon>
        <taxon>Gammaproteobacteria</taxon>
        <taxon>Legionellales</taxon>
        <taxon>Legionellaceae</taxon>
        <taxon>Legionella</taxon>
    </lineage>
</organism>
<keyword evidence="8" id="KW-1185">Reference proteome</keyword>
<evidence type="ECO:0000256" key="1">
    <source>
        <dbReference type="ARBA" id="ARBA00004141"/>
    </source>
</evidence>
<dbReference type="Pfam" id="PF00375">
    <property type="entry name" value="SDF"/>
    <property type="match status" value="1"/>
</dbReference>
<dbReference type="SUPFAM" id="SSF118215">
    <property type="entry name" value="Proton glutamate symport protein"/>
    <property type="match status" value="1"/>
</dbReference>
<feature type="transmembrane region" description="Helical" evidence="6">
    <location>
        <begin position="190"/>
        <end position="212"/>
    </location>
</feature>
<dbReference type="PANTHER" id="PTHR42865">
    <property type="entry name" value="PROTON/GLUTAMATE-ASPARTATE SYMPORTER"/>
    <property type="match status" value="1"/>
</dbReference>
<protein>
    <submittedName>
        <fullName evidence="7">C4-dicarboxylate transport protein</fullName>
    </submittedName>
</protein>
<feature type="transmembrane region" description="Helical" evidence="6">
    <location>
        <begin position="74"/>
        <end position="94"/>
    </location>
</feature>
<feature type="transmembrane region" description="Helical" evidence="6">
    <location>
        <begin position="296"/>
        <end position="317"/>
    </location>
</feature>
<feature type="transmembrane region" description="Helical" evidence="6">
    <location>
        <begin position="350"/>
        <end position="373"/>
    </location>
</feature>
<evidence type="ECO:0000313" key="7">
    <source>
        <dbReference type="EMBL" id="KTD35251.1"/>
    </source>
</evidence>